<dbReference type="Pfam" id="PF03140">
    <property type="entry name" value="DUF247"/>
    <property type="match status" value="1"/>
</dbReference>
<accession>A0A922D4L4</accession>
<comment type="caution">
    <text evidence="2">The sequence shown here is derived from an EMBL/GenBank/DDBJ whole genome shotgun (WGS) entry which is preliminary data.</text>
</comment>
<dbReference type="InterPro" id="IPR004158">
    <property type="entry name" value="DUF247_pln"/>
</dbReference>
<dbReference type="PANTHER" id="PTHR31170:SF25">
    <property type="entry name" value="BNAA09G04570D PROTEIN"/>
    <property type="match status" value="1"/>
</dbReference>
<dbReference type="EMBL" id="CM031840">
    <property type="protein sequence ID" value="KAG6672626.1"/>
    <property type="molecule type" value="Genomic_DNA"/>
</dbReference>
<protein>
    <submittedName>
        <fullName evidence="2">Uncharacterized protein</fullName>
    </submittedName>
</protein>
<keyword evidence="1" id="KW-0812">Transmembrane</keyword>
<reference evidence="2" key="1">
    <citation type="submission" date="2021-01" db="EMBL/GenBank/DDBJ databases">
        <authorList>
            <person name="Lovell J.T."/>
            <person name="Bentley N."/>
            <person name="Bhattarai G."/>
            <person name="Jenkins J.W."/>
            <person name="Sreedasyam A."/>
            <person name="Alarcon Y."/>
            <person name="Bock C."/>
            <person name="Boston L."/>
            <person name="Carlson J."/>
            <person name="Cervantes K."/>
            <person name="Clermont K."/>
            <person name="Krom N."/>
            <person name="Kubenka K."/>
            <person name="Mamidi S."/>
            <person name="Mattison C."/>
            <person name="Monteros M."/>
            <person name="Pisani C."/>
            <person name="Plott C."/>
            <person name="Rajasekar S."/>
            <person name="Rhein H.S."/>
            <person name="Rohla C."/>
            <person name="Song M."/>
            <person name="Hilaire R.S."/>
            <person name="Shu S."/>
            <person name="Wells L."/>
            <person name="Wang X."/>
            <person name="Webber J."/>
            <person name="Heerema R.J."/>
            <person name="Klein P."/>
            <person name="Conner P."/>
            <person name="Grauke L."/>
            <person name="Grimwood J."/>
            <person name="Schmutz J."/>
            <person name="Randall J.J."/>
        </authorList>
    </citation>
    <scope>NUCLEOTIDE SEQUENCE</scope>
    <source>
        <tissue evidence="2">Leaf</tissue>
    </source>
</reference>
<feature type="transmembrane region" description="Helical" evidence="1">
    <location>
        <begin position="468"/>
        <end position="494"/>
    </location>
</feature>
<organism evidence="2 3">
    <name type="scientific">Carya illinoinensis</name>
    <name type="common">Pecan</name>
    <dbReference type="NCBI Taxonomy" id="32201"/>
    <lineage>
        <taxon>Eukaryota</taxon>
        <taxon>Viridiplantae</taxon>
        <taxon>Streptophyta</taxon>
        <taxon>Embryophyta</taxon>
        <taxon>Tracheophyta</taxon>
        <taxon>Spermatophyta</taxon>
        <taxon>Magnoliopsida</taxon>
        <taxon>eudicotyledons</taxon>
        <taxon>Gunneridae</taxon>
        <taxon>Pentapetalae</taxon>
        <taxon>rosids</taxon>
        <taxon>fabids</taxon>
        <taxon>Fagales</taxon>
        <taxon>Juglandaceae</taxon>
        <taxon>Carya</taxon>
    </lineage>
</organism>
<evidence type="ECO:0000256" key="1">
    <source>
        <dbReference type="SAM" id="Phobius"/>
    </source>
</evidence>
<dbReference type="Proteomes" id="UP000811246">
    <property type="component" value="Chromosome 16"/>
</dbReference>
<evidence type="ECO:0000313" key="2">
    <source>
        <dbReference type="EMBL" id="KAG6672626.1"/>
    </source>
</evidence>
<proteinExistence type="predicted"/>
<dbReference type="PANTHER" id="PTHR31170">
    <property type="entry name" value="BNAC04G53230D PROTEIN"/>
    <property type="match status" value="1"/>
</dbReference>
<name>A0A922D4L4_CARIL</name>
<evidence type="ECO:0000313" key="3">
    <source>
        <dbReference type="Proteomes" id="UP000811246"/>
    </source>
</evidence>
<gene>
    <name evidence="2" type="ORF">I3842_16G068300</name>
</gene>
<keyword evidence="1" id="KW-1133">Transmembrane helix</keyword>
<sequence>MASRDLREPTSTMGTIINISEEGESDQKLIRKFTKQELDLIDKQATKYSEEAKKLEEEAHRRNTSCIYRVLPRLRKINDNSLYEPNKVSIGPYYYHLRSEKFMMAEDCKRKCFVSLLAKNMNKDGEIDIYKSCMQKIGQHEGKIRKCYSEDFQVNGIEFLETMVLDACFIIGIIEMFGNLKTEADFSESLAALEWMVPYFYRDFLLLENQIPLFVLTEIYALIHKIPVWRSTSKLMVSALGFFKNGMIISDSIFNSMERYILIHDEKIMDLKHRVLPVLHLLDLVSFSLTMPLNIPQGPRPSLFVKPPPIGCISKLRLAGIKVSPGKKRSFLEVKFRKGSIEMPNIAIDDLMRCVLLNLVAFEQCHQGSRKYFTVYASFLDSLVNTSEDFEYLRKRNVIDNYHLADDSKAVDFINRAGKDLVLTDNYDFYLQELYEDVEKHHYQKWRLWKWASVKWESFKREYFDKPWLLLSAAGGILLVVATSFQAVMAFLTYKYKNC</sequence>
<keyword evidence="1" id="KW-0472">Membrane</keyword>
<dbReference type="AlphaFoldDB" id="A0A922D4L4"/>